<protein>
    <recommendedName>
        <fullName evidence="4">T9SS type A sorting domain-containing protein</fullName>
    </recommendedName>
</protein>
<dbReference type="InterPro" id="IPR013783">
    <property type="entry name" value="Ig-like_fold"/>
</dbReference>
<keyword evidence="1" id="KW-0732">Signal</keyword>
<dbReference type="Proteomes" id="UP000532746">
    <property type="component" value="Unassembled WGS sequence"/>
</dbReference>
<gene>
    <name evidence="2" type="ORF">HNQ93_002283</name>
</gene>
<sequence length="474" mass="50099">MLRKLPLLLAGAVGLTATAHAQTVTNITEIITDYGGFWQSSAAAPNPVLPDNSHDLLAFEVNGTRYSTGVDDALLSRRGLRFVSGDFRALPVAAINSTLTSNTKIGVGALYDGVANGASTPAPANGLATYLRDGRKGLNLGTGAANIPKGTLTFEVSSITTGGVGDQVPDVVVTQFADPSDSQDQYQFTDENDNVIGNTVTVVFTSIPPVGDWVADFYEASQTPMRLEAGFTQTNRQLRLWTADLSAFGITSTNAGQIRKFKVLLSGNSDVAFVAYNSQTATVTNPLPVQLVSFGGQATPTGTDLAWQTAQELNSAAFEVEASPDGRTFQTVGRVAAAGTSAQARRYSFRHTTGGTGTRYYRLRQLDLDGSSTYSAVVTLAVQQKSRPAVRVTAAPNPFGATLQLRLSPTEALPTHGTVQLTTLDGRVLYQQDMSGLLRQPVVALPGLPALPAGVYVAQVVLDGHTTFLKVVRE</sequence>
<evidence type="ECO:0008006" key="4">
    <source>
        <dbReference type="Google" id="ProtNLM"/>
    </source>
</evidence>
<dbReference type="RefSeq" id="WP_183404103.1">
    <property type="nucleotide sequence ID" value="NZ_JACHGG010000003.1"/>
</dbReference>
<proteinExistence type="predicted"/>
<feature type="signal peptide" evidence="1">
    <location>
        <begin position="1"/>
        <end position="21"/>
    </location>
</feature>
<feature type="chain" id="PRO_5030853747" description="T9SS type A sorting domain-containing protein" evidence="1">
    <location>
        <begin position="22"/>
        <end position="474"/>
    </location>
</feature>
<evidence type="ECO:0000313" key="2">
    <source>
        <dbReference type="EMBL" id="MBB6059423.1"/>
    </source>
</evidence>
<organism evidence="2 3">
    <name type="scientific">Hymenobacter luteus</name>
    <dbReference type="NCBI Taxonomy" id="1411122"/>
    <lineage>
        <taxon>Bacteria</taxon>
        <taxon>Pseudomonadati</taxon>
        <taxon>Bacteroidota</taxon>
        <taxon>Cytophagia</taxon>
        <taxon>Cytophagales</taxon>
        <taxon>Hymenobacteraceae</taxon>
        <taxon>Hymenobacter</taxon>
    </lineage>
</organism>
<name>A0A7W9WBW2_9BACT</name>
<dbReference type="Gene3D" id="2.60.40.10">
    <property type="entry name" value="Immunoglobulins"/>
    <property type="match status" value="1"/>
</dbReference>
<evidence type="ECO:0000256" key="1">
    <source>
        <dbReference type="SAM" id="SignalP"/>
    </source>
</evidence>
<comment type="caution">
    <text evidence="2">The sequence shown here is derived from an EMBL/GenBank/DDBJ whole genome shotgun (WGS) entry which is preliminary data.</text>
</comment>
<keyword evidence="3" id="KW-1185">Reference proteome</keyword>
<accession>A0A7W9WBW2</accession>
<evidence type="ECO:0000313" key="3">
    <source>
        <dbReference type="Proteomes" id="UP000532746"/>
    </source>
</evidence>
<dbReference type="AlphaFoldDB" id="A0A7W9WBW2"/>
<reference evidence="2 3" key="1">
    <citation type="submission" date="2020-08" db="EMBL/GenBank/DDBJ databases">
        <title>Genomic Encyclopedia of Type Strains, Phase IV (KMG-IV): sequencing the most valuable type-strain genomes for metagenomic binning, comparative biology and taxonomic classification.</title>
        <authorList>
            <person name="Goeker M."/>
        </authorList>
    </citation>
    <scope>NUCLEOTIDE SEQUENCE [LARGE SCALE GENOMIC DNA]</scope>
    <source>
        <strain evidence="2 3">DSM 26718</strain>
    </source>
</reference>
<dbReference type="EMBL" id="JACHGG010000003">
    <property type="protein sequence ID" value="MBB6059423.1"/>
    <property type="molecule type" value="Genomic_DNA"/>
</dbReference>